<dbReference type="HAMAP" id="MF_00361">
    <property type="entry name" value="NAD_kinase"/>
    <property type="match status" value="1"/>
</dbReference>
<proteinExistence type="inferred from homology"/>
<dbReference type="GO" id="GO:0019674">
    <property type="term" value="P:NAD+ metabolic process"/>
    <property type="evidence" value="ECO:0007669"/>
    <property type="project" value="InterPro"/>
</dbReference>
<dbReference type="EMBL" id="AUZY01006912">
    <property type="protein sequence ID" value="EQD52713.1"/>
    <property type="molecule type" value="Genomic_DNA"/>
</dbReference>
<dbReference type="Pfam" id="PF20143">
    <property type="entry name" value="NAD_kinase_C"/>
    <property type="match status" value="1"/>
</dbReference>
<organism evidence="5">
    <name type="scientific">mine drainage metagenome</name>
    <dbReference type="NCBI Taxonomy" id="410659"/>
    <lineage>
        <taxon>unclassified sequences</taxon>
        <taxon>metagenomes</taxon>
        <taxon>ecological metagenomes</taxon>
    </lineage>
</organism>
<keyword evidence="1" id="KW-0808">Transferase</keyword>
<name>T1A767_9ZZZZ</name>
<dbReference type="InterPro" id="IPR002504">
    <property type="entry name" value="NADK"/>
</dbReference>
<gene>
    <name evidence="5" type="ORF">B1B_10589</name>
</gene>
<dbReference type="AlphaFoldDB" id="T1A767"/>
<sequence length="289" mass="31273">MGKMMFLRAFVFVREETNGILATVQAIRGVLARHAVTVADIRTIPAHGAWPEEPGLPTVVREGDFAISVGGDGTLLATVSAVRARLPILGVNLGRLGFLTDLSPLALETELSAILAGRYRSEARLLIQGGLDQDPSGWRMALNDIVLEKADGGRMIDIETWIDGRFVCIHRADGVIVSTPTGSTAYALSCGGPILHPELEALIILPISPHNLSERPLVIASGSAIELRVPDRAAERCQVNWDGQESLRLSAGQSLGITRAEQRVQLIHPTDYDPITRLRDKLRWGGQDS</sequence>
<dbReference type="PANTHER" id="PTHR20275">
    <property type="entry name" value="NAD KINASE"/>
    <property type="match status" value="1"/>
</dbReference>
<keyword evidence="3" id="KW-0521">NADP</keyword>
<evidence type="ECO:0000256" key="4">
    <source>
        <dbReference type="ARBA" id="ARBA00023027"/>
    </source>
</evidence>
<comment type="caution">
    <text evidence="5">The sequence shown here is derived from an EMBL/GenBank/DDBJ whole genome shotgun (WGS) entry which is preliminary data.</text>
</comment>
<dbReference type="InterPro" id="IPR016064">
    <property type="entry name" value="NAD/diacylglycerol_kinase_sf"/>
</dbReference>
<keyword evidence="4" id="KW-0520">NAD</keyword>
<dbReference type="Pfam" id="PF01513">
    <property type="entry name" value="NAD_kinase"/>
    <property type="match status" value="1"/>
</dbReference>
<evidence type="ECO:0000256" key="3">
    <source>
        <dbReference type="ARBA" id="ARBA00022857"/>
    </source>
</evidence>
<dbReference type="GO" id="GO:0003951">
    <property type="term" value="F:NAD+ kinase activity"/>
    <property type="evidence" value="ECO:0007669"/>
    <property type="project" value="InterPro"/>
</dbReference>
<dbReference type="GO" id="GO:0006741">
    <property type="term" value="P:NADP+ biosynthetic process"/>
    <property type="evidence" value="ECO:0007669"/>
    <property type="project" value="InterPro"/>
</dbReference>
<dbReference type="InterPro" id="IPR017437">
    <property type="entry name" value="ATP-NAD_kinase_PpnK-typ_C"/>
</dbReference>
<dbReference type="PANTHER" id="PTHR20275:SF0">
    <property type="entry name" value="NAD KINASE"/>
    <property type="match status" value="1"/>
</dbReference>
<dbReference type="InterPro" id="IPR017438">
    <property type="entry name" value="ATP-NAD_kinase_N"/>
</dbReference>
<reference evidence="5" key="2">
    <citation type="journal article" date="2014" name="ISME J.">
        <title>Microbial stratification in low pH oxic and suboxic macroscopic growths along an acid mine drainage.</title>
        <authorList>
            <person name="Mendez-Garcia C."/>
            <person name="Mesa V."/>
            <person name="Sprenger R.R."/>
            <person name="Richter M."/>
            <person name="Diez M.S."/>
            <person name="Solano J."/>
            <person name="Bargiela R."/>
            <person name="Golyshina O.V."/>
            <person name="Manteca A."/>
            <person name="Ramos J.L."/>
            <person name="Gallego J.R."/>
            <person name="Llorente I."/>
            <person name="Martins Dos Santos V.A."/>
            <person name="Jensen O.N."/>
            <person name="Pelaez A.I."/>
            <person name="Sanchez J."/>
            <person name="Ferrer M."/>
        </authorList>
    </citation>
    <scope>NUCLEOTIDE SEQUENCE</scope>
</reference>
<dbReference type="Gene3D" id="3.40.50.10330">
    <property type="entry name" value="Probable inorganic polyphosphate/atp-NAD kinase, domain 1"/>
    <property type="match status" value="1"/>
</dbReference>
<accession>T1A767</accession>
<keyword evidence="2 5" id="KW-0418">Kinase</keyword>
<evidence type="ECO:0000256" key="1">
    <source>
        <dbReference type="ARBA" id="ARBA00022679"/>
    </source>
</evidence>
<evidence type="ECO:0000256" key="2">
    <source>
        <dbReference type="ARBA" id="ARBA00022777"/>
    </source>
</evidence>
<dbReference type="SUPFAM" id="SSF111331">
    <property type="entry name" value="NAD kinase/diacylglycerol kinase-like"/>
    <property type="match status" value="1"/>
</dbReference>
<evidence type="ECO:0000313" key="5">
    <source>
        <dbReference type="EMBL" id="EQD52713.1"/>
    </source>
</evidence>
<reference evidence="5" key="1">
    <citation type="submission" date="2013-08" db="EMBL/GenBank/DDBJ databases">
        <authorList>
            <person name="Mendez C."/>
            <person name="Richter M."/>
            <person name="Ferrer M."/>
            <person name="Sanchez J."/>
        </authorList>
    </citation>
    <scope>NUCLEOTIDE SEQUENCE</scope>
</reference>
<dbReference type="Gene3D" id="2.60.200.30">
    <property type="entry name" value="Probable inorganic polyphosphate/atp-NAD kinase, domain 2"/>
    <property type="match status" value="1"/>
</dbReference>
<protein>
    <submittedName>
        <fullName evidence="5">NAD(+)/NADH kinase</fullName>
    </submittedName>
</protein>